<dbReference type="Pfam" id="PF09302">
    <property type="entry name" value="XLF"/>
    <property type="match status" value="1"/>
</dbReference>
<dbReference type="GO" id="GO:0045027">
    <property type="term" value="F:DNA end binding"/>
    <property type="evidence" value="ECO:0007669"/>
    <property type="project" value="TreeGrafter"/>
</dbReference>
<reference evidence="11 12" key="1">
    <citation type="submission" date="2021-01" db="EMBL/GenBank/DDBJ databases">
        <title>Cercospora kikuchii MAFF 305040 whole genome shotgun sequence.</title>
        <authorList>
            <person name="Kashiwa T."/>
            <person name="Suzuki T."/>
        </authorList>
    </citation>
    <scope>NUCLEOTIDE SEQUENCE [LARGE SCALE GENOMIC DNA]</scope>
    <source>
        <strain evidence="11 12">MAFF 305040</strain>
    </source>
</reference>
<protein>
    <recommendedName>
        <fullName evidence="7">Non-homologous end-joining factor 1</fullName>
    </recommendedName>
</protein>
<feature type="domain" description="XLF-like coiled-coil region" evidence="10">
    <location>
        <begin position="130"/>
        <end position="180"/>
    </location>
</feature>
<keyword evidence="3" id="KW-0238">DNA-binding</keyword>
<dbReference type="InterPro" id="IPR052287">
    <property type="entry name" value="NHEJ_factor"/>
</dbReference>
<feature type="compositionally biased region" description="Basic and acidic residues" evidence="8">
    <location>
        <begin position="365"/>
        <end position="380"/>
    </location>
</feature>
<evidence type="ECO:0000256" key="3">
    <source>
        <dbReference type="ARBA" id="ARBA00023125"/>
    </source>
</evidence>
<keyword evidence="5" id="KW-0539">Nucleus</keyword>
<feature type="domain" description="XLF-like N-terminal" evidence="9">
    <location>
        <begin position="6"/>
        <end position="122"/>
    </location>
</feature>
<feature type="compositionally biased region" description="Acidic residues" evidence="8">
    <location>
        <begin position="510"/>
        <end position="519"/>
    </location>
</feature>
<dbReference type="GO" id="GO:0006303">
    <property type="term" value="P:double-strand break repair via nonhomologous end joining"/>
    <property type="evidence" value="ECO:0007669"/>
    <property type="project" value="TreeGrafter"/>
</dbReference>
<dbReference type="GO" id="GO:0032807">
    <property type="term" value="C:DNA ligase IV complex"/>
    <property type="evidence" value="ECO:0007669"/>
    <property type="project" value="TreeGrafter"/>
</dbReference>
<feature type="compositionally biased region" description="Low complexity" evidence="8">
    <location>
        <begin position="316"/>
        <end position="328"/>
    </location>
</feature>
<organism evidence="11 12">
    <name type="scientific">Cercospora kikuchii</name>
    <dbReference type="NCBI Taxonomy" id="84275"/>
    <lineage>
        <taxon>Eukaryota</taxon>
        <taxon>Fungi</taxon>
        <taxon>Dikarya</taxon>
        <taxon>Ascomycota</taxon>
        <taxon>Pezizomycotina</taxon>
        <taxon>Dothideomycetes</taxon>
        <taxon>Dothideomycetidae</taxon>
        <taxon>Mycosphaerellales</taxon>
        <taxon>Mycosphaerellaceae</taxon>
        <taxon>Cercospora</taxon>
    </lineage>
</organism>
<feature type="compositionally biased region" description="Basic and acidic residues" evidence="8">
    <location>
        <begin position="522"/>
        <end position="576"/>
    </location>
</feature>
<dbReference type="OrthoDB" id="2155935at2759"/>
<dbReference type="PANTHER" id="PTHR32235">
    <property type="entry name" value="NON-HOMOLOGOUS END-JOINING FACTOR 1"/>
    <property type="match status" value="1"/>
</dbReference>
<evidence type="ECO:0000256" key="6">
    <source>
        <dbReference type="ARBA" id="ARBA00025747"/>
    </source>
</evidence>
<evidence type="ECO:0000256" key="2">
    <source>
        <dbReference type="ARBA" id="ARBA00022763"/>
    </source>
</evidence>
<feature type="compositionally biased region" description="Acidic residues" evidence="8">
    <location>
        <begin position="329"/>
        <end position="342"/>
    </location>
</feature>
<keyword evidence="12" id="KW-1185">Reference proteome</keyword>
<evidence type="ECO:0000259" key="10">
    <source>
        <dbReference type="Pfam" id="PF21928"/>
    </source>
</evidence>
<comment type="similarity">
    <text evidence="6">Belongs to the XRCC4-XLF family. XLF subfamily.</text>
</comment>
<evidence type="ECO:0000256" key="4">
    <source>
        <dbReference type="ARBA" id="ARBA00023204"/>
    </source>
</evidence>
<evidence type="ECO:0000256" key="8">
    <source>
        <dbReference type="SAM" id="MobiDB-lite"/>
    </source>
</evidence>
<evidence type="ECO:0000313" key="11">
    <source>
        <dbReference type="EMBL" id="GIZ42918.1"/>
    </source>
</evidence>
<gene>
    <name evidence="11" type="ORF">CKM354_000616600</name>
</gene>
<dbReference type="GeneID" id="68291741"/>
<accession>A0A9P3FD51</accession>
<proteinExistence type="inferred from homology"/>
<dbReference type="EMBL" id="BOLY01000003">
    <property type="protein sequence ID" value="GIZ42918.1"/>
    <property type="molecule type" value="Genomic_DNA"/>
</dbReference>
<feature type="compositionally biased region" description="Basic and acidic residues" evidence="8">
    <location>
        <begin position="284"/>
        <end position="294"/>
    </location>
</feature>
<dbReference type="InterPro" id="IPR038051">
    <property type="entry name" value="XRCC4-like_N_sf"/>
</dbReference>
<dbReference type="InterPro" id="IPR053829">
    <property type="entry name" value="XLF-like_CC"/>
</dbReference>
<evidence type="ECO:0000256" key="5">
    <source>
        <dbReference type="ARBA" id="ARBA00023242"/>
    </source>
</evidence>
<dbReference type="RefSeq" id="XP_044657405.1">
    <property type="nucleotide sequence ID" value="XM_044801470.1"/>
</dbReference>
<dbReference type="Pfam" id="PF21928">
    <property type="entry name" value="XLF_CC"/>
    <property type="match status" value="1"/>
</dbReference>
<keyword evidence="2" id="KW-0227">DNA damage</keyword>
<feature type="compositionally biased region" description="Polar residues" evidence="8">
    <location>
        <begin position="348"/>
        <end position="363"/>
    </location>
</feature>
<evidence type="ECO:0000259" key="9">
    <source>
        <dbReference type="Pfam" id="PF09302"/>
    </source>
</evidence>
<dbReference type="Proteomes" id="UP000825890">
    <property type="component" value="Unassembled WGS sequence"/>
</dbReference>
<name>A0A9P3FD51_9PEZI</name>
<evidence type="ECO:0000256" key="1">
    <source>
        <dbReference type="ARBA" id="ARBA00004123"/>
    </source>
</evidence>
<dbReference type="InterPro" id="IPR015381">
    <property type="entry name" value="XLF-like_N"/>
</dbReference>
<dbReference type="Gene3D" id="2.170.210.10">
    <property type="entry name" value="DNA double-strand break repair and VJ recombination XRCC4, N-terminal"/>
    <property type="match status" value="1"/>
</dbReference>
<feature type="compositionally biased region" description="Polar residues" evidence="8">
    <location>
        <begin position="270"/>
        <end position="280"/>
    </location>
</feature>
<evidence type="ECO:0000313" key="12">
    <source>
        <dbReference type="Proteomes" id="UP000825890"/>
    </source>
</evidence>
<comment type="subcellular location">
    <subcellularLocation>
        <location evidence="1">Nucleus</location>
    </subcellularLocation>
</comment>
<dbReference type="CDD" id="cd22285">
    <property type="entry name" value="HD_XLF_N"/>
    <property type="match status" value="1"/>
</dbReference>
<sequence>MAFRRPWKSLRISGDYPLLLLKADMSQNECTLELTDLNRLWAVSLTGNELVESARQQGTSIDPGEDDEQFDQFLSRIESALDCERKTHLRLEPGDAEDGLQLSVAVPLPGSLPTLKWTMQLRRLDSDDSNALEADLVAPLLLYTNTLQSEIQHLVEQLGHKDRVIAKIADKLENIGQDLTQVFPGASNIKFHKRAPKRVQLASHVDGLAPFDPAQWQAESAKHSTDAEPSMQALDGLLAGLPSSQLLTAHKEMEGSWWRSCGGAKDLDETSNLAEDSGMSTDGPRGRLAKDARLDSPPTLRNHGSSRLDGGFQRQATPPRRASPTPAAGEDEDEETEDEDDLDAPRSKASQEQANNQQISSSHADLVHAREHVAPVDRSHGASNERNIVKDHETEPSPTPIKPKSKARSGLGAFGGKARTKTPEPESEDAPLPRPTCNDENGPKLGQFGGQRKRKTPDPEDEEAASIPSQSNPKRINKLGAFGGGPAHSSPAKATSRLGAFGGSAKAEPETDEVEDDLDAPTSRKGELDTVGEEERRSRASVKEGTEEVEQKRENSEERANVRRDKLKQDIAERKKEPLKKKRKF</sequence>
<feature type="region of interest" description="Disordered" evidence="8">
    <location>
        <begin position="269"/>
        <end position="585"/>
    </location>
</feature>
<evidence type="ECO:0000256" key="7">
    <source>
        <dbReference type="ARBA" id="ARBA00044529"/>
    </source>
</evidence>
<comment type="caution">
    <text evidence="11">The sequence shown here is derived from an EMBL/GenBank/DDBJ whole genome shotgun (WGS) entry which is preliminary data.</text>
</comment>
<dbReference type="PANTHER" id="PTHR32235:SF1">
    <property type="entry name" value="NON-HOMOLOGOUS END-JOINING FACTOR 1"/>
    <property type="match status" value="1"/>
</dbReference>
<dbReference type="AlphaFoldDB" id="A0A9P3FD51"/>
<keyword evidence="4" id="KW-0234">DNA repair</keyword>